<reference evidence="1 2" key="1">
    <citation type="submission" date="2021-05" db="EMBL/GenBank/DDBJ databases">
        <title>Fusibacter ferrireducens sp. nov., an anaerobic, sulfur- and Fe-reducing bacterium isolated from the mangrove sediment.</title>
        <authorList>
            <person name="Qiu D."/>
        </authorList>
    </citation>
    <scope>NUCLEOTIDE SEQUENCE [LARGE SCALE GENOMIC DNA]</scope>
    <source>
        <strain evidence="1 2">DSM 12116</strain>
    </source>
</reference>
<dbReference type="Proteomes" id="UP000746471">
    <property type="component" value="Unassembled WGS sequence"/>
</dbReference>
<keyword evidence="2" id="KW-1185">Reference proteome</keyword>
<evidence type="ECO:0000313" key="2">
    <source>
        <dbReference type="Proteomes" id="UP000746471"/>
    </source>
</evidence>
<evidence type="ECO:0008006" key="3">
    <source>
        <dbReference type="Google" id="ProtNLM"/>
    </source>
</evidence>
<gene>
    <name evidence="1" type="ORF">KHM83_19290</name>
</gene>
<sequence>MAGTSEVFAGFAEIDITPSDFRKCELIGFNRLDSFARGILHPLKAQVLILKASNQTYCLVTVDTLSFSTALTDQLRDSIAEQLHGRRKDIMVCFSHTHAAPDAAANNAAYFMFAKQKIIAAVDLASQTTFPIKAAWGIAENTIGINRRSDADATDPRIGILKISNAATDETQLLLLRVTAHANVLSSDNYLISSDYFGPTRALLEETYHCKVMMTQGASGDVISKYRQENADFLEKHPLEAAKIVHDEAAKKLIFNESIEALNKNAAAIKSAVAAVYDEIEPTAIHKLSMHSGTLTFKADVPTLERAQTIAAEAAFAGIDGSDWLEEVKSLNTKGIQTQTSQREAQFLAVNNGCLCGIADEAMCETAIDIKERAQDDFIFFGGYTNGYEGYLPTAAAYDKGGYEVLWSNLIYYKYYHRVMPFNRDTADHLAKQIVQIWQRILTS</sequence>
<evidence type="ECO:0000313" key="1">
    <source>
        <dbReference type="EMBL" id="MBS7528816.1"/>
    </source>
</evidence>
<organism evidence="1 2">
    <name type="scientific">Fusibacter paucivorans</name>
    <dbReference type="NCBI Taxonomy" id="76009"/>
    <lineage>
        <taxon>Bacteria</taxon>
        <taxon>Bacillati</taxon>
        <taxon>Bacillota</taxon>
        <taxon>Clostridia</taxon>
        <taxon>Eubacteriales</taxon>
        <taxon>Eubacteriales Family XII. Incertae Sedis</taxon>
        <taxon>Fusibacter</taxon>
    </lineage>
</organism>
<dbReference type="EMBL" id="JAHBCL010000065">
    <property type="protein sequence ID" value="MBS7528816.1"/>
    <property type="molecule type" value="Genomic_DNA"/>
</dbReference>
<comment type="caution">
    <text evidence="1">The sequence shown here is derived from an EMBL/GenBank/DDBJ whole genome shotgun (WGS) entry which is preliminary data.</text>
</comment>
<proteinExistence type="predicted"/>
<accession>A0ABS5PW31</accession>
<name>A0ABS5PW31_9FIRM</name>
<protein>
    <recommendedName>
        <fullName evidence="3">Neutral/alkaline non-lysosomal ceramidase N-terminal domain-containing protein</fullName>
    </recommendedName>
</protein>